<evidence type="ECO:0000313" key="3">
    <source>
        <dbReference type="Proteomes" id="UP000196158"/>
    </source>
</evidence>
<dbReference type="STRING" id="1789683.A0A1X7R216"/>
<accession>A0A1X7R216</accession>
<feature type="chain" id="PRO_5012801501" evidence="1">
    <location>
        <begin position="19"/>
        <end position="319"/>
    </location>
</feature>
<evidence type="ECO:0000313" key="2">
    <source>
        <dbReference type="EMBL" id="SMN19733.1"/>
    </source>
</evidence>
<keyword evidence="1" id="KW-0732">Signal</keyword>
<keyword evidence="3" id="KW-1185">Reference proteome</keyword>
<reference evidence="2 3" key="1">
    <citation type="submission" date="2017-04" db="EMBL/GenBank/DDBJ databases">
        <authorList>
            <person name="Afonso C.L."/>
            <person name="Miller P.J."/>
            <person name="Scott M.A."/>
            <person name="Spackman E."/>
            <person name="Goraichik I."/>
            <person name="Dimitrov K.M."/>
            <person name="Suarez D.L."/>
            <person name="Swayne D.E."/>
        </authorList>
    </citation>
    <scope>NUCLEOTIDE SEQUENCE [LARGE SCALE GENOMIC DNA]</scope>
</reference>
<feature type="signal peptide" evidence="1">
    <location>
        <begin position="1"/>
        <end position="18"/>
    </location>
</feature>
<protein>
    <submittedName>
        <fullName evidence="2">Uncharacterized protein</fullName>
    </submittedName>
</protein>
<organism evidence="2 3">
    <name type="scientific">Maudiozyma saulgeensis</name>
    <dbReference type="NCBI Taxonomy" id="1789683"/>
    <lineage>
        <taxon>Eukaryota</taxon>
        <taxon>Fungi</taxon>
        <taxon>Dikarya</taxon>
        <taxon>Ascomycota</taxon>
        <taxon>Saccharomycotina</taxon>
        <taxon>Saccharomycetes</taxon>
        <taxon>Saccharomycetales</taxon>
        <taxon>Saccharomycetaceae</taxon>
        <taxon>Maudiozyma</taxon>
    </lineage>
</organism>
<evidence type="ECO:0000256" key="1">
    <source>
        <dbReference type="SAM" id="SignalP"/>
    </source>
</evidence>
<name>A0A1X7R216_9SACH</name>
<dbReference type="Proteomes" id="UP000196158">
    <property type="component" value="Unassembled WGS sequence"/>
</dbReference>
<dbReference type="EMBL" id="FXLY01000004">
    <property type="protein sequence ID" value="SMN19733.1"/>
    <property type="molecule type" value="Genomic_DNA"/>
</dbReference>
<gene>
    <name evidence="2" type="ORF">KASA_0O03124G</name>
</gene>
<proteinExistence type="predicted"/>
<sequence length="319" mass="33115">MRSSTSVTLSLLASQALASSGTLDSTNEIAVDSTNNVAAVSDISAAAVSSAYNEDDETVISATNSVYQTNAIAYSVVEGTIAATASESTITNTHNSNLVQTSNVVSQAAQQYADQPSYTVVTTDEQGRTTTEYKWWVPASTATAAEQSVTDLASEDATATYSALSVTIPTTGATSSAIIDDDLSSYDATATESETSTSKWAYGPVTTVTSVDAEGNDYTSTLWWVASTTYTWAGESSVSSASADAVSASVKTIKSAYVTTSNSKRVTRTSTYETTMLNKAKQTASTNSTASVHSNSTNGIDQLSALNGLKYVALAAFLL</sequence>
<dbReference type="AlphaFoldDB" id="A0A1X7R216"/>
<dbReference type="OrthoDB" id="4070679at2759"/>